<evidence type="ECO:0000256" key="5">
    <source>
        <dbReference type="SAM" id="Phobius"/>
    </source>
</evidence>
<dbReference type="Pfam" id="PF13515">
    <property type="entry name" value="FUSC_2"/>
    <property type="match status" value="2"/>
</dbReference>
<keyword evidence="2 5" id="KW-0812">Transmembrane</keyword>
<gene>
    <name evidence="7" type="ORF">GCM10011349_04570</name>
</gene>
<evidence type="ECO:0000256" key="3">
    <source>
        <dbReference type="ARBA" id="ARBA00022989"/>
    </source>
</evidence>
<keyword evidence="4 5" id="KW-0472">Membrane</keyword>
<dbReference type="EMBL" id="BMLK01000002">
    <property type="protein sequence ID" value="GGN42014.1"/>
    <property type="molecule type" value="Genomic_DNA"/>
</dbReference>
<feature type="transmembrane region" description="Helical" evidence="5">
    <location>
        <begin position="250"/>
        <end position="270"/>
    </location>
</feature>
<dbReference type="PANTHER" id="PTHR31086">
    <property type="entry name" value="ALUMINUM-ACTIVATED MALATE TRANSPORTER 10"/>
    <property type="match status" value="1"/>
</dbReference>
<evidence type="ECO:0000256" key="4">
    <source>
        <dbReference type="ARBA" id="ARBA00023136"/>
    </source>
</evidence>
<feature type="transmembrane region" description="Helical" evidence="5">
    <location>
        <begin position="96"/>
        <end position="114"/>
    </location>
</feature>
<feature type="transmembrane region" description="Helical" evidence="5">
    <location>
        <begin position="121"/>
        <end position="139"/>
    </location>
</feature>
<feature type="transmembrane region" description="Helical" evidence="5">
    <location>
        <begin position="220"/>
        <end position="238"/>
    </location>
</feature>
<feature type="transmembrane region" description="Helical" evidence="5">
    <location>
        <begin position="71"/>
        <end position="90"/>
    </location>
</feature>
<feature type="domain" description="Integral membrane bound transporter" evidence="6">
    <location>
        <begin position="218"/>
        <end position="340"/>
    </location>
</feature>
<accession>A0ABQ2JAA2</accession>
<feature type="transmembrane region" description="Helical" evidence="5">
    <location>
        <begin position="331"/>
        <end position="351"/>
    </location>
</feature>
<evidence type="ECO:0000256" key="2">
    <source>
        <dbReference type="ARBA" id="ARBA00022692"/>
    </source>
</evidence>
<proteinExistence type="predicted"/>
<sequence>MVEAMKNRLGHELRALATPGPRMADEVACVISVLLAIALAQYAGARMVSWAAVSALVLLKSDARETLARGVMRLIGTSAGAGLALLIVPYAAESMALASLSAAVMGAVGLYGMLTGRRAYAWLLFGLTYEIVLFDKLAFPHLETAELAWTRLIEVGAGTIACVIVSLGAALLSGSDWLKNSKPRPDRMRWNPRAARHAAQTGLALALLPPIYSMSKLPELSGAAITILAVMIVPVAGLGQSGLVPVSRRLLHRAIGCIAGGALAIAVLLIADGNPAVIVAGTCLGLIIGRHLETSSAATNYVGLQFSIALLMALVPDSYRQLDPGLAVDRLIGILVGMALLEPVLLAWHFIAARLPHRGGQEKPAASA</sequence>
<protein>
    <recommendedName>
        <fullName evidence="6">Integral membrane bound transporter domain-containing protein</fullName>
    </recommendedName>
</protein>
<dbReference type="RefSeq" id="WP_229710024.1">
    <property type="nucleotide sequence ID" value="NZ_BMLK01000002.1"/>
</dbReference>
<dbReference type="Proteomes" id="UP000605099">
    <property type="component" value="Unassembled WGS sequence"/>
</dbReference>
<evidence type="ECO:0000313" key="8">
    <source>
        <dbReference type="Proteomes" id="UP000605099"/>
    </source>
</evidence>
<evidence type="ECO:0000313" key="7">
    <source>
        <dbReference type="EMBL" id="GGN42014.1"/>
    </source>
</evidence>
<dbReference type="InterPro" id="IPR049453">
    <property type="entry name" value="Memb_transporter_dom"/>
</dbReference>
<evidence type="ECO:0000256" key="1">
    <source>
        <dbReference type="ARBA" id="ARBA00004141"/>
    </source>
</evidence>
<evidence type="ECO:0000259" key="6">
    <source>
        <dbReference type="Pfam" id="PF13515"/>
    </source>
</evidence>
<feature type="transmembrane region" description="Helical" evidence="5">
    <location>
        <begin position="151"/>
        <end position="173"/>
    </location>
</feature>
<comment type="caution">
    <text evidence="7">The sequence shown here is derived from an EMBL/GenBank/DDBJ whole genome shotgun (WGS) entry which is preliminary data.</text>
</comment>
<feature type="domain" description="Integral membrane bound transporter" evidence="6">
    <location>
        <begin position="35"/>
        <end position="164"/>
    </location>
</feature>
<reference evidence="8" key="1">
    <citation type="journal article" date="2019" name="Int. J. Syst. Evol. Microbiol.">
        <title>The Global Catalogue of Microorganisms (GCM) 10K type strain sequencing project: providing services to taxonomists for standard genome sequencing and annotation.</title>
        <authorList>
            <consortium name="The Broad Institute Genomics Platform"/>
            <consortium name="The Broad Institute Genome Sequencing Center for Infectious Disease"/>
            <person name="Wu L."/>
            <person name="Ma J."/>
        </authorList>
    </citation>
    <scope>NUCLEOTIDE SEQUENCE [LARGE SCALE GENOMIC DNA]</scope>
    <source>
        <strain evidence="8">CGMCC 1.6784</strain>
    </source>
</reference>
<feature type="transmembrane region" description="Helical" evidence="5">
    <location>
        <begin position="194"/>
        <end position="214"/>
    </location>
</feature>
<feature type="transmembrane region" description="Helical" evidence="5">
    <location>
        <begin position="299"/>
        <end position="319"/>
    </location>
</feature>
<keyword evidence="8" id="KW-1185">Reference proteome</keyword>
<organism evidence="7 8">
    <name type="scientific">Novosphingobium indicum</name>
    <dbReference type="NCBI Taxonomy" id="462949"/>
    <lineage>
        <taxon>Bacteria</taxon>
        <taxon>Pseudomonadati</taxon>
        <taxon>Pseudomonadota</taxon>
        <taxon>Alphaproteobacteria</taxon>
        <taxon>Sphingomonadales</taxon>
        <taxon>Sphingomonadaceae</taxon>
        <taxon>Novosphingobium</taxon>
    </lineage>
</organism>
<feature type="transmembrane region" description="Helical" evidence="5">
    <location>
        <begin position="276"/>
        <end position="292"/>
    </location>
</feature>
<keyword evidence="3 5" id="KW-1133">Transmembrane helix</keyword>
<name>A0ABQ2JAA2_9SPHN</name>
<comment type="subcellular location">
    <subcellularLocation>
        <location evidence="1">Membrane</location>
        <topology evidence="1">Multi-pass membrane protein</topology>
    </subcellularLocation>
</comment>